<name>A0ABW3FJP8_9HYPH</name>
<dbReference type="Pfam" id="PF02386">
    <property type="entry name" value="TrkH"/>
    <property type="match status" value="1"/>
</dbReference>
<feature type="transmembrane region" description="Helical" evidence="11">
    <location>
        <begin position="331"/>
        <end position="354"/>
    </location>
</feature>
<feature type="transmembrane region" description="Helical" evidence="11">
    <location>
        <begin position="71"/>
        <end position="92"/>
    </location>
</feature>
<evidence type="ECO:0000256" key="1">
    <source>
        <dbReference type="ARBA" id="ARBA00004651"/>
    </source>
</evidence>
<evidence type="ECO:0000256" key="8">
    <source>
        <dbReference type="ARBA" id="ARBA00023065"/>
    </source>
</evidence>
<keyword evidence="13" id="KW-1185">Reference proteome</keyword>
<dbReference type="EMBL" id="JBHTJV010000009">
    <property type="protein sequence ID" value="MFD0917054.1"/>
    <property type="molecule type" value="Genomic_DNA"/>
</dbReference>
<evidence type="ECO:0000256" key="9">
    <source>
        <dbReference type="ARBA" id="ARBA00023136"/>
    </source>
</evidence>
<evidence type="ECO:0000313" key="13">
    <source>
        <dbReference type="Proteomes" id="UP001597101"/>
    </source>
</evidence>
<keyword evidence="4 10" id="KW-0633">Potassium transport</keyword>
<dbReference type="InterPro" id="IPR003445">
    <property type="entry name" value="Cat_transpt"/>
</dbReference>
<keyword evidence="6 10" id="KW-0630">Potassium</keyword>
<evidence type="ECO:0000313" key="12">
    <source>
        <dbReference type="EMBL" id="MFD0917054.1"/>
    </source>
</evidence>
<protein>
    <recommendedName>
        <fullName evidence="10">Trk system potassium uptake protein</fullName>
    </recommendedName>
</protein>
<feature type="transmembrane region" description="Helical" evidence="11">
    <location>
        <begin position="7"/>
        <end position="28"/>
    </location>
</feature>
<comment type="function">
    <text evidence="10">Low-affinity potassium transport system. Interacts with Trk system potassium uptake protein TrkA.</text>
</comment>
<comment type="caution">
    <text evidence="12">The sequence shown here is derived from an EMBL/GenBank/DDBJ whole genome shotgun (WGS) entry which is preliminary data.</text>
</comment>
<organism evidence="12 13">
    <name type="scientific">Pseudahrensia aquimaris</name>
    <dbReference type="NCBI Taxonomy" id="744461"/>
    <lineage>
        <taxon>Bacteria</taxon>
        <taxon>Pseudomonadati</taxon>
        <taxon>Pseudomonadota</taxon>
        <taxon>Alphaproteobacteria</taxon>
        <taxon>Hyphomicrobiales</taxon>
        <taxon>Ahrensiaceae</taxon>
        <taxon>Pseudahrensia</taxon>
    </lineage>
</organism>
<feature type="transmembrane region" description="Helical" evidence="11">
    <location>
        <begin position="180"/>
        <end position="200"/>
    </location>
</feature>
<evidence type="ECO:0000256" key="10">
    <source>
        <dbReference type="PIRNR" id="PIRNR006247"/>
    </source>
</evidence>
<accession>A0ABW3FJP8</accession>
<evidence type="ECO:0000256" key="3">
    <source>
        <dbReference type="ARBA" id="ARBA00022475"/>
    </source>
</evidence>
<comment type="subcellular location">
    <subcellularLocation>
        <location evidence="10">Cell inner membrane</location>
        <topology evidence="10">Multi-pass membrane protein</topology>
    </subcellularLocation>
    <subcellularLocation>
        <location evidence="1">Cell membrane</location>
        <topology evidence="1">Multi-pass membrane protein</topology>
    </subcellularLocation>
</comment>
<feature type="transmembrane region" description="Helical" evidence="11">
    <location>
        <begin position="237"/>
        <end position="258"/>
    </location>
</feature>
<keyword evidence="9 10" id="KW-0472">Membrane</keyword>
<keyword evidence="8 10" id="KW-0406">Ion transport</keyword>
<feature type="transmembrane region" description="Helical" evidence="11">
    <location>
        <begin position="40"/>
        <end position="59"/>
    </location>
</feature>
<evidence type="ECO:0000256" key="2">
    <source>
        <dbReference type="ARBA" id="ARBA00022448"/>
    </source>
</evidence>
<evidence type="ECO:0000256" key="5">
    <source>
        <dbReference type="ARBA" id="ARBA00022692"/>
    </source>
</evidence>
<feature type="transmembrane region" description="Helical" evidence="11">
    <location>
        <begin position="456"/>
        <end position="476"/>
    </location>
</feature>
<gene>
    <name evidence="12" type="ORF">ACFQ14_11600</name>
</gene>
<evidence type="ECO:0000256" key="11">
    <source>
        <dbReference type="SAM" id="Phobius"/>
    </source>
</evidence>
<dbReference type="Proteomes" id="UP001597101">
    <property type="component" value="Unassembled WGS sequence"/>
</dbReference>
<keyword evidence="3 10" id="KW-1003">Cell membrane</keyword>
<reference evidence="13" key="1">
    <citation type="journal article" date="2019" name="Int. J. Syst. Evol. Microbiol.">
        <title>The Global Catalogue of Microorganisms (GCM) 10K type strain sequencing project: providing services to taxonomists for standard genome sequencing and annotation.</title>
        <authorList>
            <consortium name="The Broad Institute Genomics Platform"/>
            <consortium name="The Broad Institute Genome Sequencing Center for Infectious Disease"/>
            <person name="Wu L."/>
            <person name="Ma J."/>
        </authorList>
    </citation>
    <scope>NUCLEOTIDE SEQUENCE [LARGE SCALE GENOMIC DNA]</scope>
    <source>
        <strain evidence="13">CCUG 60023</strain>
    </source>
</reference>
<keyword evidence="7 11" id="KW-1133">Transmembrane helix</keyword>
<keyword evidence="2 10" id="KW-0813">Transport</keyword>
<dbReference type="PIRSF" id="PIRSF006247">
    <property type="entry name" value="TrkH"/>
    <property type="match status" value="1"/>
</dbReference>
<dbReference type="InterPro" id="IPR004772">
    <property type="entry name" value="TrkH"/>
</dbReference>
<feature type="transmembrane region" description="Helical" evidence="11">
    <location>
        <begin position="134"/>
        <end position="154"/>
    </location>
</feature>
<evidence type="ECO:0000256" key="7">
    <source>
        <dbReference type="ARBA" id="ARBA00022989"/>
    </source>
</evidence>
<comment type="similarity">
    <text evidence="10">Belongs to the TrkH potassium transport family.</text>
</comment>
<keyword evidence="10" id="KW-0997">Cell inner membrane</keyword>
<proteinExistence type="inferred from homology"/>
<evidence type="ECO:0000256" key="4">
    <source>
        <dbReference type="ARBA" id="ARBA00022538"/>
    </source>
</evidence>
<sequence length="483" mass="52150">MLFDIRPIALVIGVLVALLGATMLVPAFVDLALGNADWQIFLLSSFVTSGFGLGLFLATRGTTKQLSTRQAFVMTTLVWILLSAFGALPFYWSGLVPSYTDAYFESISGLTTTGATVLTGLGDMPPGILLWRGILQWLGGLGIIVMAVSVLPMLQIGGMQLFKAEAFETPEKILPRATQISGFITLIFLTLTVLCMLAYLAAGMNILDAVVHSMTTVATGGFSNHDDSLGHFNSARIDMIATLFMIIGSLPFLLYVQALQNQFKPLFTDAQVKLFFVLLAVFIGFAWTIEYQLGIRSGWEGLRYAMVNVTSILTGTGYATTAYDGWGPVSIAFFFFIMFIGGCAGSTSCGIKVFRFQVLFQNVRQHVLRILYPSGVFIARFNGRPIGDDVVSAVMSFFFLYMMTFAISATALSLCGVDPLTALSGAGSAISNVGPGLGAIIGPAGNYQSLGDLPKWILAVTMLIGRLELFTVLVLLSPRFWRA</sequence>
<dbReference type="PANTHER" id="PTHR32024">
    <property type="entry name" value="TRK SYSTEM POTASSIUM UPTAKE PROTEIN TRKG-RELATED"/>
    <property type="match status" value="1"/>
</dbReference>
<feature type="transmembrane region" description="Helical" evidence="11">
    <location>
        <begin position="270"/>
        <end position="289"/>
    </location>
</feature>
<keyword evidence="5 11" id="KW-0812">Transmembrane</keyword>
<dbReference type="PANTHER" id="PTHR32024:SF3">
    <property type="entry name" value="TRK SYSTEM POTASSIUM UPTAKE PROTEIN"/>
    <property type="match status" value="1"/>
</dbReference>
<feature type="transmembrane region" description="Helical" evidence="11">
    <location>
        <begin position="390"/>
        <end position="414"/>
    </location>
</feature>
<evidence type="ECO:0000256" key="6">
    <source>
        <dbReference type="ARBA" id="ARBA00022958"/>
    </source>
</evidence>
<dbReference type="RefSeq" id="WP_377212893.1">
    <property type="nucleotide sequence ID" value="NZ_JBHTJV010000009.1"/>
</dbReference>